<comment type="caution">
    <text evidence="4">The sequence shown here is derived from an EMBL/GenBank/DDBJ whole genome shotgun (WGS) entry which is preliminary data.</text>
</comment>
<dbReference type="PANTHER" id="PTHR43669:SF3">
    <property type="entry name" value="ALCOHOL DEHYDROGENASE, PUTATIVE (AFU_ORTHOLOGUE AFUA_3G03445)-RELATED"/>
    <property type="match status" value="1"/>
</dbReference>
<dbReference type="SMART" id="SM00822">
    <property type="entry name" value="PKS_KR"/>
    <property type="match status" value="1"/>
</dbReference>
<dbReference type="EMBL" id="FCON02000183">
    <property type="protein sequence ID" value="SAL85277.1"/>
    <property type="molecule type" value="Genomic_DNA"/>
</dbReference>
<proteinExistence type="inferred from homology"/>
<dbReference type="Gene3D" id="3.40.50.720">
    <property type="entry name" value="NAD(P)-binding Rossmann-like Domain"/>
    <property type="match status" value="1"/>
</dbReference>
<gene>
    <name evidence="4" type="ORF">AWB68_07624</name>
</gene>
<dbReference type="InterPro" id="IPR057326">
    <property type="entry name" value="KR_dom"/>
</dbReference>
<dbReference type="PROSITE" id="PS00061">
    <property type="entry name" value="ADH_SHORT"/>
    <property type="match status" value="1"/>
</dbReference>
<name>A0A158KW08_9BURK</name>
<dbReference type="SUPFAM" id="SSF51735">
    <property type="entry name" value="NAD(P)-binding Rossmann-fold domains"/>
    <property type="match status" value="1"/>
</dbReference>
<dbReference type="InterPro" id="IPR036291">
    <property type="entry name" value="NAD(P)-bd_dom_sf"/>
</dbReference>
<dbReference type="PRINTS" id="PR00080">
    <property type="entry name" value="SDRFAMILY"/>
</dbReference>
<dbReference type="CDD" id="cd05233">
    <property type="entry name" value="SDR_c"/>
    <property type="match status" value="1"/>
</dbReference>
<evidence type="ECO:0000256" key="1">
    <source>
        <dbReference type="ARBA" id="ARBA00006484"/>
    </source>
</evidence>
<feature type="domain" description="Ketoreductase" evidence="3">
    <location>
        <begin position="6"/>
        <end position="180"/>
    </location>
</feature>
<dbReference type="RefSeq" id="WP_087649432.1">
    <property type="nucleotide sequence ID" value="NZ_FCON02000183.1"/>
</dbReference>
<dbReference type="InterPro" id="IPR020904">
    <property type="entry name" value="Sc_DH/Rdtase_CS"/>
</dbReference>
<comment type="similarity">
    <text evidence="1">Belongs to the short-chain dehydrogenases/reductases (SDR) family.</text>
</comment>
<evidence type="ECO:0000313" key="5">
    <source>
        <dbReference type="Proteomes" id="UP000054770"/>
    </source>
</evidence>
<keyword evidence="2" id="KW-0560">Oxidoreductase</keyword>
<dbReference type="OrthoDB" id="9803333at2"/>
<accession>A0A158KW08</accession>
<evidence type="ECO:0000256" key="2">
    <source>
        <dbReference type="ARBA" id="ARBA00023002"/>
    </source>
</evidence>
<organism evidence="4 5">
    <name type="scientific">Caballeronia choica</name>
    <dbReference type="NCBI Taxonomy" id="326476"/>
    <lineage>
        <taxon>Bacteria</taxon>
        <taxon>Pseudomonadati</taxon>
        <taxon>Pseudomonadota</taxon>
        <taxon>Betaproteobacteria</taxon>
        <taxon>Burkholderiales</taxon>
        <taxon>Burkholderiaceae</taxon>
        <taxon>Caballeronia</taxon>
    </lineage>
</organism>
<dbReference type="Pfam" id="PF13561">
    <property type="entry name" value="adh_short_C2"/>
    <property type="match status" value="1"/>
</dbReference>
<dbReference type="PRINTS" id="PR00081">
    <property type="entry name" value="GDHRDH"/>
</dbReference>
<dbReference type="AlphaFoldDB" id="A0A158KW08"/>
<keyword evidence="5" id="KW-1185">Reference proteome</keyword>
<reference evidence="4" key="1">
    <citation type="submission" date="2016-01" db="EMBL/GenBank/DDBJ databases">
        <authorList>
            <person name="Peeters C."/>
        </authorList>
    </citation>
    <scope>NUCLEOTIDE SEQUENCE [LARGE SCALE GENOMIC DNA]</scope>
    <source>
        <strain evidence="4">LMG 22940</strain>
    </source>
</reference>
<dbReference type="GO" id="GO:0016491">
    <property type="term" value="F:oxidoreductase activity"/>
    <property type="evidence" value="ECO:0007669"/>
    <property type="project" value="UniProtKB-KW"/>
</dbReference>
<sequence length="257" mass="26315">MTLHGKVALITGGNSGIGLATARRFIAEGAKVAITGRNASTLAQARSELGEHLSTYELDVSDAAAIEPVVNQIAKDLGAVDIVFVNAGVAGMTPLGATTPAVFQTLVATNLTSVFFTVQACIPHLKTGASVILNGSVHAVQGVPGWSAYAATKGAVRSLTRVMAAELAPKGIRVNQVTPGATRTSIWDVVATSQDAMRALEAKLTQKIPLNRLGEPDEVADAVLFLASSASSNITAQEIVLDGGATGASQGAPIYRT</sequence>
<dbReference type="InterPro" id="IPR002347">
    <property type="entry name" value="SDR_fam"/>
</dbReference>
<dbReference type="Proteomes" id="UP000054770">
    <property type="component" value="Unassembled WGS sequence"/>
</dbReference>
<evidence type="ECO:0000259" key="3">
    <source>
        <dbReference type="SMART" id="SM00822"/>
    </source>
</evidence>
<dbReference type="FunFam" id="3.40.50.720:FF:000084">
    <property type="entry name" value="Short-chain dehydrogenase reductase"/>
    <property type="match status" value="1"/>
</dbReference>
<protein>
    <submittedName>
        <fullName evidence="4">Short-chain dehydrogenase/reductase SDR</fullName>
    </submittedName>
</protein>
<dbReference type="PANTHER" id="PTHR43669">
    <property type="entry name" value="5-KETO-D-GLUCONATE 5-REDUCTASE"/>
    <property type="match status" value="1"/>
</dbReference>
<evidence type="ECO:0000313" key="4">
    <source>
        <dbReference type="EMBL" id="SAL85277.1"/>
    </source>
</evidence>